<dbReference type="SUPFAM" id="SSF47336">
    <property type="entry name" value="ACP-like"/>
    <property type="match status" value="1"/>
</dbReference>
<dbReference type="InterPro" id="IPR009081">
    <property type="entry name" value="PP-bd_ACP"/>
</dbReference>
<gene>
    <name evidence="4" type="ORF">M5D45_05695</name>
</gene>
<dbReference type="PROSITE" id="PS00455">
    <property type="entry name" value="AMP_BINDING"/>
    <property type="match status" value="1"/>
</dbReference>
<dbReference type="EMBL" id="CP097330">
    <property type="protein sequence ID" value="URF05310.1"/>
    <property type="molecule type" value="Genomic_DNA"/>
</dbReference>
<organism evidence="4 5">
    <name type="scientific">Cupriavidus campinensis</name>
    <dbReference type="NCBI Taxonomy" id="151783"/>
    <lineage>
        <taxon>Bacteria</taxon>
        <taxon>Pseudomonadati</taxon>
        <taxon>Pseudomonadota</taxon>
        <taxon>Betaproteobacteria</taxon>
        <taxon>Burkholderiales</taxon>
        <taxon>Burkholderiaceae</taxon>
        <taxon>Cupriavidus</taxon>
    </lineage>
</organism>
<dbReference type="InterPro" id="IPR020845">
    <property type="entry name" value="AMP-binding_CS"/>
</dbReference>
<dbReference type="Gene3D" id="3.40.50.720">
    <property type="entry name" value="NAD(P)-binding Rossmann-like Domain"/>
    <property type="match status" value="2"/>
</dbReference>
<evidence type="ECO:0000313" key="5">
    <source>
        <dbReference type="Proteomes" id="UP001056132"/>
    </source>
</evidence>
<dbReference type="AlphaFoldDB" id="A0AAE9L3P7"/>
<protein>
    <submittedName>
        <fullName evidence="4">AMP-binding protein</fullName>
    </submittedName>
</protein>
<dbReference type="Proteomes" id="UP001056132">
    <property type="component" value="Chromosome 1"/>
</dbReference>
<dbReference type="SMART" id="SM00823">
    <property type="entry name" value="PKS_PP"/>
    <property type="match status" value="1"/>
</dbReference>
<dbReference type="Gene3D" id="2.30.38.10">
    <property type="entry name" value="Luciferase, Domain 3"/>
    <property type="match status" value="1"/>
</dbReference>
<dbReference type="Pfam" id="PF00501">
    <property type="entry name" value="AMP-binding"/>
    <property type="match status" value="1"/>
</dbReference>
<dbReference type="PROSITE" id="PS50075">
    <property type="entry name" value="CARRIER"/>
    <property type="match status" value="1"/>
</dbReference>
<evidence type="ECO:0000256" key="2">
    <source>
        <dbReference type="ARBA" id="ARBA00022553"/>
    </source>
</evidence>
<evidence type="ECO:0000256" key="1">
    <source>
        <dbReference type="ARBA" id="ARBA00022450"/>
    </source>
</evidence>
<evidence type="ECO:0000313" key="4">
    <source>
        <dbReference type="EMBL" id="URF05310.1"/>
    </source>
</evidence>
<dbReference type="GO" id="GO:0043041">
    <property type="term" value="P:amino acid activation for nonribosomal peptide biosynthetic process"/>
    <property type="evidence" value="ECO:0007669"/>
    <property type="project" value="TreeGrafter"/>
</dbReference>
<dbReference type="InterPro" id="IPR013120">
    <property type="entry name" value="FAR_NAD-bd"/>
</dbReference>
<dbReference type="InterPro" id="IPR036736">
    <property type="entry name" value="ACP-like_sf"/>
</dbReference>
<dbReference type="PANTHER" id="PTHR45527">
    <property type="entry name" value="NONRIBOSOMAL PEPTIDE SYNTHETASE"/>
    <property type="match status" value="1"/>
</dbReference>
<dbReference type="RefSeq" id="WP_250025180.1">
    <property type="nucleotide sequence ID" value="NZ_CP097330.1"/>
</dbReference>
<keyword evidence="2" id="KW-0597">Phosphoprotein</keyword>
<sequence>MDASAEVSGLDAWFRRRVRQRPDAIALVYGGRHVSYAALDARVRAGGSCLPLDPDAPDARIRLMLDDLDVRIAVSTAGDRARLGAVADCPADCLADYLTPGAEAAGSIAMPAAGLAHRTHVLYTSGTTGQPKGVEILARGIVRLAWQPRYVSLNADDRIAAIANPTFDAALFETWGALLNGGTVVFLPRQTCIDPATFRHSLRAQGVTTMFITSALFNHTVHACPDAFATLRTLLVGGEALNAQAIGAVLRSAPPARLLNAYGPTECTTFATCHAITLHDAETGAIPIGQAIDDTVVHVLDGDRQPVSPGQIGEIHLGGAGLARGYWQRPALTRERFVEVDHLAEGRPLRLYRTGDLGAWRPDGTLAKVDRRALRDRLHDPLHDSLHDSHPQAMAVRGTTEAMLRDAWRCALDLDSVADDDDFFALGGDSLQAASLILLLGERLGRPLPVQALYDAPTPAKLATWLQRHGQGGGDEAQAGSGAAERARLLADARLPDDIGLVSGPVSGPVFGPPAPWCGAGGGRVFLTGATGFLGAFLLRDLLRWPGVSEAIFAFFGMLRACGYPLQSLPYADWLQRLADSADLAGNPLRPLLPLLTEPVYGRLTRWEVYEGMPRYDATHTARALAVAGGLAFPRLDRALMARYLDVWMGQRPVPDTR</sequence>
<dbReference type="InterPro" id="IPR000873">
    <property type="entry name" value="AMP-dep_synth/lig_dom"/>
</dbReference>
<dbReference type="Gene3D" id="3.40.50.980">
    <property type="match status" value="3"/>
</dbReference>
<reference evidence="4" key="1">
    <citation type="journal article" date="2022" name="Microbiol. Resour. Announc.">
        <title>Genome Sequence of Cupriavidus campinensis Strain G5, a Member of a Bacterial Consortium Capable of Polyethylene Degradation.</title>
        <authorList>
            <person name="Schneider B."/>
            <person name="Pfeiffer F."/>
            <person name="Dyall-Smith M."/>
            <person name="Kunte H.J."/>
        </authorList>
    </citation>
    <scope>NUCLEOTIDE SEQUENCE</scope>
    <source>
        <strain evidence="4">G5</strain>
    </source>
</reference>
<dbReference type="InterPro" id="IPR020806">
    <property type="entry name" value="PKS_PP-bd"/>
</dbReference>
<dbReference type="Gene3D" id="1.10.1200.10">
    <property type="entry name" value="ACP-like"/>
    <property type="match status" value="1"/>
</dbReference>
<dbReference type="KEGG" id="ccam:M5D45_05695"/>
<keyword evidence="1" id="KW-0596">Phosphopantetheine</keyword>
<reference evidence="4" key="2">
    <citation type="submission" date="2022-05" db="EMBL/GenBank/DDBJ databases">
        <authorList>
            <person name="Kunte H.-J."/>
        </authorList>
    </citation>
    <scope>NUCLEOTIDE SEQUENCE</scope>
    <source>
        <strain evidence="4">G5</strain>
    </source>
</reference>
<name>A0AAE9L3P7_9BURK</name>
<evidence type="ECO:0000259" key="3">
    <source>
        <dbReference type="PROSITE" id="PS50075"/>
    </source>
</evidence>
<dbReference type="Pfam" id="PF07993">
    <property type="entry name" value="NAD_binding_4"/>
    <property type="match status" value="1"/>
</dbReference>
<dbReference type="PANTHER" id="PTHR45527:SF1">
    <property type="entry name" value="FATTY ACID SYNTHASE"/>
    <property type="match status" value="1"/>
</dbReference>
<dbReference type="Pfam" id="PF00550">
    <property type="entry name" value="PP-binding"/>
    <property type="match status" value="1"/>
</dbReference>
<proteinExistence type="predicted"/>
<feature type="domain" description="Carrier" evidence="3">
    <location>
        <begin position="395"/>
        <end position="470"/>
    </location>
</feature>
<accession>A0AAE9L3P7</accession>
<dbReference type="SUPFAM" id="SSF56801">
    <property type="entry name" value="Acetyl-CoA synthetase-like"/>
    <property type="match status" value="1"/>
</dbReference>
<dbReference type="GO" id="GO:0031177">
    <property type="term" value="F:phosphopantetheine binding"/>
    <property type="evidence" value="ECO:0007669"/>
    <property type="project" value="InterPro"/>
</dbReference>
<dbReference type="GO" id="GO:0044550">
    <property type="term" value="P:secondary metabolite biosynthetic process"/>
    <property type="evidence" value="ECO:0007669"/>
    <property type="project" value="TreeGrafter"/>
</dbReference>
<dbReference type="GO" id="GO:0005737">
    <property type="term" value="C:cytoplasm"/>
    <property type="evidence" value="ECO:0007669"/>
    <property type="project" value="TreeGrafter"/>
</dbReference>